<feature type="domain" description="Cyclic nucleotide-binding" evidence="4">
    <location>
        <begin position="31"/>
        <end position="151"/>
    </location>
</feature>
<dbReference type="SMART" id="SM00100">
    <property type="entry name" value="cNMP"/>
    <property type="match status" value="1"/>
</dbReference>
<dbReference type="InterPro" id="IPR036390">
    <property type="entry name" value="WH_DNA-bd_sf"/>
</dbReference>
<accession>Q47H89</accession>
<evidence type="ECO:0000259" key="5">
    <source>
        <dbReference type="PROSITE" id="PS51063"/>
    </source>
</evidence>
<keyword evidence="3" id="KW-0804">Transcription</keyword>
<dbReference type="HOGENOM" id="CLU_075053_4_0_4"/>
<dbReference type="EMBL" id="CP000089">
    <property type="protein sequence ID" value="AAZ45792.1"/>
    <property type="molecule type" value="Genomic_DNA"/>
</dbReference>
<proteinExistence type="predicted"/>
<dbReference type="Pfam" id="PF13545">
    <property type="entry name" value="HTH_Crp_2"/>
    <property type="match status" value="1"/>
</dbReference>
<sequence length="245" mass="27485">MDVDNQSSLRGERVRDYQPVQIVSLLSRIPLFEGLSEDELARLAKSTREVRISKGETLFRRGDPSTGFHVLVYGQMKLALSSVQGTEKVVEIIQPGQSFGEAIMFMEKPYFVFAQALSDSLVLHVSKAAIYEELENDHAFVRKMLAGMAMRLHQLMTDVEAYSLHSGTQRVIGFLMHELAESQLNDDNVVLELSANKGVIASRLNLTQEHFSRILHDLSSLGLIVVEGKRIRIPSVPKLRTHQLA</sequence>
<dbReference type="GO" id="GO:0003700">
    <property type="term" value="F:DNA-binding transcription factor activity"/>
    <property type="evidence" value="ECO:0007669"/>
    <property type="project" value="TreeGrafter"/>
</dbReference>
<keyword evidence="1" id="KW-0805">Transcription regulation</keyword>
<dbReference type="KEGG" id="dar:Daro_1036"/>
<reference evidence="6" key="1">
    <citation type="submission" date="2005-08" db="EMBL/GenBank/DDBJ databases">
        <title>Complete sequence of Dechloromonas aromatica RCB.</title>
        <authorList>
            <person name="Salinero K.K."/>
            <person name="Copeland A."/>
            <person name="Lucas S."/>
            <person name="Lapidus A."/>
            <person name="Barry K."/>
            <person name="Detter J.C."/>
            <person name="Glavina T."/>
            <person name="Hammon N."/>
            <person name="Israni S."/>
            <person name="Pitluck S."/>
            <person name="Di Bartolo G."/>
            <person name="Trong S."/>
            <person name="Schmutz J."/>
            <person name="Larimer F."/>
            <person name="Land M."/>
            <person name="Ivanova N."/>
            <person name="Richardson P."/>
        </authorList>
    </citation>
    <scope>NUCLEOTIDE SEQUENCE</scope>
    <source>
        <strain evidence="6">RCB</strain>
    </source>
</reference>
<organism evidence="6">
    <name type="scientific">Dechloromonas aromatica (strain RCB)</name>
    <dbReference type="NCBI Taxonomy" id="159087"/>
    <lineage>
        <taxon>Bacteria</taxon>
        <taxon>Pseudomonadati</taxon>
        <taxon>Pseudomonadota</taxon>
        <taxon>Betaproteobacteria</taxon>
        <taxon>Rhodocyclales</taxon>
        <taxon>Azonexaceae</taxon>
        <taxon>Dechloromonas</taxon>
    </lineage>
</organism>
<dbReference type="PROSITE" id="PS51063">
    <property type="entry name" value="HTH_CRP_2"/>
    <property type="match status" value="1"/>
</dbReference>
<dbReference type="SUPFAM" id="SSF46785">
    <property type="entry name" value="Winged helix' DNA-binding domain"/>
    <property type="match status" value="1"/>
</dbReference>
<dbReference type="OrthoDB" id="9777588at2"/>
<dbReference type="eggNOG" id="COG0664">
    <property type="taxonomic scope" value="Bacteria"/>
</dbReference>
<dbReference type="STRING" id="159087.Daro_1036"/>
<dbReference type="CDD" id="cd00038">
    <property type="entry name" value="CAP_ED"/>
    <property type="match status" value="1"/>
</dbReference>
<evidence type="ECO:0000256" key="3">
    <source>
        <dbReference type="ARBA" id="ARBA00023163"/>
    </source>
</evidence>
<dbReference type="SUPFAM" id="SSF51206">
    <property type="entry name" value="cAMP-binding domain-like"/>
    <property type="match status" value="1"/>
</dbReference>
<evidence type="ECO:0000259" key="4">
    <source>
        <dbReference type="PROSITE" id="PS50042"/>
    </source>
</evidence>
<dbReference type="PROSITE" id="PS50042">
    <property type="entry name" value="CNMP_BINDING_3"/>
    <property type="match status" value="1"/>
</dbReference>
<dbReference type="GO" id="GO:0005829">
    <property type="term" value="C:cytosol"/>
    <property type="evidence" value="ECO:0007669"/>
    <property type="project" value="TreeGrafter"/>
</dbReference>
<dbReference type="InterPro" id="IPR050397">
    <property type="entry name" value="Env_Response_Regulators"/>
</dbReference>
<dbReference type="InterPro" id="IPR000595">
    <property type="entry name" value="cNMP-bd_dom"/>
</dbReference>
<dbReference type="Pfam" id="PF00027">
    <property type="entry name" value="cNMP_binding"/>
    <property type="match status" value="1"/>
</dbReference>
<dbReference type="PANTHER" id="PTHR24567:SF68">
    <property type="entry name" value="DNA-BINDING TRANSCRIPTIONAL DUAL REGULATOR CRP"/>
    <property type="match status" value="1"/>
</dbReference>
<dbReference type="SMART" id="SM00419">
    <property type="entry name" value="HTH_CRP"/>
    <property type="match status" value="1"/>
</dbReference>
<dbReference type="Gene3D" id="1.10.10.10">
    <property type="entry name" value="Winged helix-like DNA-binding domain superfamily/Winged helix DNA-binding domain"/>
    <property type="match status" value="1"/>
</dbReference>
<dbReference type="GO" id="GO:0003677">
    <property type="term" value="F:DNA binding"/>
    <property type="evidence" value="ECO:0007669"/>
    <property type="project" value="UniProtKB-KW"/>
</dbReference>
<evidence type="ECO:0000256" key="2">
    <source>
        <dbReference type="ARBA" id="ARBA00023125"/>
    </source>
</evidence>
<evidence type="ECO:0000313" key="6">
    <source>
        <dbReference type="EMBL" id="AAZ45792.1"/>
    </source>
</evidence>
<protein>
    <submittedName>
        <fullName evidence="6">Cyclic nucleotide-binding protein</fullName>
    </submittedName>
</protein>
<dbReference type="InterPro" id="IPR014710">
    <property type="entry name" value="RmlC-like_jellyroll"/>
</dbReference>
<dbReference type="InterPro" id="IPR036388">
    <property type="entry name" value="WH-like_DNA-bd_sf"/>
</dbReference>
<gene>
    <name evidence="6" type="ordered locus">Daro_1036</name>
</gene>
<keyword evidence="2" id="KW-0238">DNA-binding</keyword>
<name>Q47H89_DECAR</name>
<dbReference type="Gene3D" id="2.60.120.10">
    <property type="entry name" value="Jelly Rolls"/>
    <property type="match status" value="1"/>
</dbReference>
<dbReference type="AlphaFoldDB" id="Q47H89"/>
<feature type="domain" description="HTH crp-type" evidence="5">
    <location>
        <begin position="165"/>
        <end position="237"/>
    </location>
</feature>
<dbReference type="PANTHER" id="PTHR24567">
    <property type="entry name" value="CRP FAMILY TRANSCRIPTIONAL REGULATORY PROTEIN"/>
    <property type="match status" value="1"/>
</dbReference>
<dbReference type="InterPro" id="IPR012318">
    <property type="entry name" value="HTH_CRP"/>
</dbReference>
<evidence type="ECO:0000256" key="1">
    <source>
        <dbReference type="ARBA" id="ARBA00023015"/>
    </source>
</evidence>
<dbReference type="InterPro" id="IPR018490">
    <property type="entry name" value="cNMP-bd_dom_sf"/>
</dbReference>